<organism evidence="7">
    <name type="scientific">hydrothermal vent metagenome</name>
    <dbReference type="NCBI Taxonomy" id="652676"/>
    <lineage>
        <taxon>unclassified sequences</taxon>
        <taxon>metagenomes</taxon>
        <taxon>ecological metagenomes</taxon>
    </lineage>
</organism>
<protein>
    <submittedName>
        <fullName evidence="7">Fe-S oxidoreductase</fullName>
    </submittedName>
</protein>
<dbReference type="GO" id="GO:0046872">
    <property type="term" value="F:metal ion binding"/>
    <property type="evidence" value="ECO:0007669"/>
    <property type="project" value="UniProtKB-KW"/>
</dbReference>
<dbReference type="SMART" id="SM00729">
    <property type="entry name" value="Elp3"/>
    <property type="match status" value="1"/>
</dbReference>
<dbReference type="InterPro" id="IPR006638">
    <property type="entry name" value="Elp3/MiaA/NifB-like_rSAM"/>
</dbReference>
<evidence type="ECO:0000256" key="3">
    <source>
        <dbReference type="ARBA" id="ARBA00022723"/>
    </source>
</evidence>
<name>A0A3B1BJW9_9ZZZZ</name>
<keyword evidence="4" id="KW-0408">Iron</keyword>
<dbReference type="Pfam" id="PF02310">
    <property type="entry name" value="B12-binding"/>
    <property type="match status" value="1"/>
</dbReference>
<keyword evidence="3" id="KW-0479">Metal-binding</keyword>
<evidence type="ECO:0000256" key="4">
    <source>
        <dbReference type="ARBA" id="ARBA00023004"/>
    </source>
</evidence>
<comment type="cofactor">
    <cofactor evidence="1">
        <name>[4Fe-4S] cluster</name>
        <dbReference type="ChEBI" id="CHEBI:49883"/>
    </cofactor>
</comment>
<dbReference type="PANTHER" id="PTHR43409">
    <property type="entry name" value="ANAEROBIC MAGNESIUM-PROTOPORPHYRIN IX MONOMETHYL ESTER CYCLASE-RELATED"/>
    <property type="match status" value="1"/>
</dbReference>
<dbReference type="SUPFAM" id="SSF102114">
    <property type="entry name" value="Radical SAM enzymes"/>
    <property type="match status" value="1"/>
</dbReference>
<evidence type="ECO:0000259" key="6">
    <source>
        <dbReference type="PROSITE" id="PS51918"/>
    </source>
</evidence>
<dbReference type="Gene3D" id="3.20.20.70">
    <property type="entry name" value="Aldolase class I"/>
    <property type="match status" value="1"/>
</dbReference>
<keyword evidence="5" id="KW-0411">Iron-sulfur</keyword>
<dbReference type="CDD" id="cd01335">
    <property type="entry name" value="Radical_SAM"/>
    <property type="match status" value="1"/>
</dbReference>
<gene>
    <name evidence="7" type="ORF">MNBD_NITROSPINAE03-1356</name>
</gene>
<dbReference type="EMBL" id="UOGB01000104">
    <property type="protein sequence ID" value="VAX18269.1"/>
    <property type="molecule type" value="Genomic_DNA"/>
</dbReference>
<dbReference type="AlphaFoldDB" id="A0A3B1BJW9"/>
<reference evidence="7" key="1">
    <citation type="submission" date="2018-06" db="EMBL/GenBank/DDBJ databases">
        <authorList>
            <person name="Zhirakovskaya E."/>
        </authorList>
    </citation>
    <scope>NUCLEOTIDE SEQUENCE</scope>
</reference>
<dbReference type="PROSITE" id="PS51918">
    <property type="entry name" value="RADICAL_SAM"/>
    <property type="match status" value="1"/>
</dbReference>
<evidence type="ECO:0000313" key="7">
    <source>
        <dbReference type="EMBL" id="VAX18269.1"/>
    </source>
</evidence>
<dbReference type="InterPro" id="IPR006158">
    <property type="entry name" value="Cobalamin-bd"/>
</dbReference>
<proteinExistence type="predicted"/>
<dbReference type="GO" id="GO:0051536">
    <property type="term" value="F:iron-sulfur cluster binding"/>
    <property type="evidence" value="ECO:0007669"/>
    <property type="project" value="UniProtKB-KW"/>
</dbReference>
<dbReference type="Gene3D" id="3.40.50.280">
    <property type="entry name" value="Cobalamin-binding domain"/>
    <property type="match status" value="1"/>
</dbReference>
<dbReference type="InterPro" id="IPR007197">
    <property type="entry name" value="rSAM"/>
</dbReference>
<dbReference type="Pfam" id="PF04055">
    <property type="entry name" value="Radical_SAM"/>
    <property type="match status" value="1"/>
</dbReference>
<dbReference type="InterPro" id="IPR051198">
    <property type="entry name" value="BchE-like"/>
</dbReference>
<dbReference type="GO" id="GO:0031419">
    <property type="term" value="F:cobalamin binding"/>
    <property type="evidence" value="ECO:0007669"/>
    <property type="project" value="InterPro"/>
</dbReference>
<dbReference type="SFLD" id="SFLDG01082">
    <property type="entry name" value="B12-binding_domain_containing"/>
    <property type="match status" value="1"/>
</dbReference>
<dbReference type="SFLD" id="SFLDS00029">
    <property type="entry name" value="Radical_SAM"/>
    <property type="match status" value="1"/>
</dbReference>
<dbReference type="InterPro" id="IPR058240">
    <property type="entry name" value="rSAM_sf"/>
</dbReference>
<feature type="domain" description="Radical SAM core" evidence="6">
    <location>
        <begin position="170"/>
        <end position="402"/>
    </location>
</feature>
<dbReference type="GO" id="GO:0003824">
    <property type="term" value="F:catalytic activity"/>
    <property type="evidence" value="ECO:0007669"/>
    <property type="project" value="InterPro"/>
</dbReference>
<accession>A0A3B1BJW9</accession>
<keyword evidence="2" id="KW-0949">S-adenosyl-L-methionine</keyword>
<evidence type="ECO:0000256" key="5">
    <source>
        <dbReference type="ARBA" id="ARBA00023014"/>
    </source>
</evidence>
<evidence type="ECO:0000256" key="1">
    <source>
        <dbReference type="ARBA" id="ARBA00001966"/>
    </source>
</evidence>
<sequence>MRFAIYYLVPSKKTCGVIYNEGVAVLSALIKAKGDEVSFFRLDLDDFKRGVNIDFNADVHAISFASQQFSLARRLLNILKMRAKGIVIAGGVHATVARESIIALDGVDAVVSGEGEPFINWLLANSEKPLSTCDIKNTHISGTGARPLERADYVDINKLPFPDRTIFDKSLLRRAPEFVLSRGCPFSCSYCVNEFYNREFGFKIRKKTPSYCIEEFDSTFSNIDIEQSKIITFHDDDFLTNIKWLEEFGDSYRKSFRNPFRCNASAVLVTEEKVRLLKEMNCEEVWVGIECGDENYRRNALKKNVSDKKIYRAFELLKKYGLRGVSFNIYGLPGETWSGIYKTVQINRKAKVYLASATAFIPFPGTSLYESVKADGTLKHFTEEEDNKGLNTPGVSNTLSKQECINAITLLNASVNLRNTLLYWFYIFYFRMPFIIKRELVGFIPILKKLDNPHAIDFDRSEKK</sequence>
<evidence type="ECO:0000256" key="2">
    <source>
        <dbReference type="ARBA" id="ARBA00022691"/>
    </source>
</evidence>
<dbReference type="InterPro" id="IPR013785">
    <property type="entry name" value="Aldolase_TIM"/>
</dbReference>